<dbReference type="GO" id="GO:0003677">
    <property type="term" value="F:DNA binding"/>
    <property type="evidence" value="ECO:0007669"/>
    <property type="project" value="UniProtKB-KW"/>
</dbReference>
<gene>
    <name evidence="7" type="primary">spo0J</name>
    <name evidence="7" type="ORF">GCM10008927_11670</name>
</gene>
<dbReference type="InterPro" id="IPR050336">
    <property type="entry name" value="Chromosome_partition/occlusion"/>
</dbReference>
<comment type="similarity">
    <text evidence="1">Belongs to the ParB family.</text>
</comment>
<dbReference type="CDD" id="cd16393">
    <property type="entry name" value="SPO0J_N"/>
    <property type="match status" value="1"/>
</dbReference>
<evidence type="ECO:0000256" key="4">
    <source>
        <dbReference type="ARBA" id="ARBA00025472"/>
    </source>
</evidence>
<evidence type="ECO:0000256" key="3">
    <source>
        <dbReference type="ARBA" id="ARBA00023125"/>
    </source>
</evidence>
<dbReference type="SUPFAM" id="SSF110849">
    <property type="entry name" value="ParB/Sulfiredoxin"/>
    <property type="match status" value="1"/>
</dbReference>
<evidence type="ECO:0000256" key="5">
    <source>
        <dbReference type="SAM" id="MobiDB-lite"/>
    </source>
</evidence>
<feature type="region of interest" description="Disordered" evidence="5">
    <location>
        <begin position="1"/>
        <end position="35"/>
    </location>
</feature>
<comment type="function">
    <text evidence="4">Involved in chromosome partition. Localize to both poles of the predivisional cell following completion of DNA replication. Binds to the DNA origin of replication.</text>
</comment>
<dbReference type="Pfam" id="PF17762">
    <property type="entry name" value="HTH_ParB"/>
    <property type="match status" value="1"/>
</dbReference>
<dbReference type="EMBL" id="BMZF01000002">
    <property type="protein sequence ID" value="GHA48288.1"/>
    <property type="molecule type" value="Genomic_DNA"/>
</dbReference>
<dbReference type="NCBIfam" id="TIGR00180">
    <property type="entry name" value="parB_part"/>
    <property type="match status" value="1"/>
</dbReference>
<dbReference type="InterPro" id="IPR057240">
    <property type="entry name" value="ParB_dimer_C"/>
</dbReference>
<proteinExistence type="inferred from homology"/>
<evidence type="ECO:0000256" key="1">
    <source>
        <dbReference type="ARBA" id="ARBA00006295"/>
    </source>
</evidence>
<keyword evidence="3 7" id="KW-0238">DNA-binding</keyword>
<keyword evidence="2" id="KW-0159">Chromosome partition</keyword>
<dbReference type="Pfam" id="PF23552">
    <property type="entry name" value="ParB_C"/>
    <property type="match status" value="1"/>
</dbReference>
<comment type="caution">
    <text evidence="7">The sequence shown here is derived from an EMBL/GenBank/DDBJ whole genome shotgun (WGS) entry which is preliminary data.</text>
</comment>
<evidence type="ECO:0000313" key="8">
    <source>
        <dbReference type="Proteomes" id="UP000634455"/>
    </source>
</evidence>
<sequence length="299" mass="32768">MSKKPEKRGLGRGLSALMADIEPATASDVQNAPPQRVGEMRVAIERIHPNPDQPRRDFDPEELENLAASIAERGVIQPIIVRDDPLHQGDYQIVAGERRWRASQKAQLHEIPVLVRKMSDREVLEVAIIENVQRADLNAVEEALGYRALMDSFGHTQEQVSSALGKSRSHIANVLRLLNLPADVLTYLRQGQLSAGHARALVGNDDASAMAREIIKKSMSVRQAEALAKKGLKPKNALKLSAPSKDSDTRALETDLSVNLGMKISIDHKTGGETGSVTISYKDLDELDRLCAILSSQRG</sequence>
<dbReference type="PANTHER" id="PTHR33375">
    <property type="entry name" value="CHROMOSOME-PARTITIONING PROTEIN PARB-RELATED"/>
    <property type="match status" value="1"/>
</dbReference>
<evidence type="ECO:0000313" key="7">
    <source>
        <dbReference type="EMBL" id="GHA48288.1"/>
    </source>
</evidence>
<dbReference type="InterPro" id="IPR004437">
    <property type="entry name" value="ParB/RepB/Spo0J"/>
</dbReference>
<dbReference type="InterPro" id="IPR003115">
    <property type="entry name" value="ParB_N"/>
</dbReference>
<dbReference type="InterPro" id="IPR036086">
    <property type="entry name" value="ParB/Sulfiredoxin_sf"/>
</dbReference>
<dbReference type="Gene3D" id="3.90.1530.30">
    <property type="match status" value="1"/>
</dbReference>
<dbReference type="Gene3D" id="1.10.10.2830">
    <property type="match status" value="1"/>
</dbReference>
<dbReference type="Pfam" id="PF02195">
    <property type="entry name" value="ParB_N"/>
    <property type="match status" value="1"/>
</dbReference>
<dbReference type="InterPro" id="IPR041468">
    <property type="entry name" value="HTH_ParB/Spo0J"/>
</dbReference>
<reference evidence="8" key="1">
    <citation type="journal article" date="2019" name="Int. J. Syst. Evol. Microbiol.">
        <title>The Global Catalogue of Microorganisms (GCM) 10K type strain sequencing project: providing services to taxonomists for standard genome sequencing and annotation.</title>
        <authorList>
            <consortium name="The Broad Institute Genomics Platform"/>
            <consortium name="The Broad Institute Genome Sequencing Center for Infectious Disease"/>
            <person name="Wu L."/>
            <person name="Ma J."/>
        </authorList>
    </citation>
    <scope>NUCLEOTIDE SEQUENCE [LARGE SCALE GENOMIC DNA]</scope>
    <source>
        <strain evidence="8">KCTC 32465</strain>
    </source>
</reference>
<dbReference type="RefSeq" id="WP_189639657.1">
    <property type="nucleotide sequence ID" value="NZ_BMZF01000002.1"/>
</dbReference>
<evidence type="ECO:0000256" key="2">
    <source>
        <dbReference type="ARBA" id="ARBA00022829"/>
    </source>
</evidence>
<dbReference type="Proteomes" id="UP000634455">
    <property type="component" value="Unassembled WGS sequence"/>
</dbReference>
<dbReference type="PANTHER" id="PTHR33375:SF1">
    <property type="entry name" value="CHROMOSOME-PARTITIONING PROTEIN PARB-RELATED"/>
    <property type="match status" value="1"/>
</dbReference>
<dbReference type="SMART" id="SM00470">
    <property type="entry name" value="ParB"/>
    <property type="match status" value="1"/>
</dbReference>
<accession>A0ABQ3CX93</accession>
<keyword evidence="8" id="KW-1185">Reference proteome</keyword>
<name>A0ABQ3CX93_9RHOB</name>
<organism evidence="7 8">
    <name type="scientific">Paramylibacter ulvae</name>
    <dbReference type="NCBI Taxonomy" id="1651968"/>
    <lineage>
        <taxon>Bacteria</taxon>
        <taxon>Pseudomonadati</taxon>
        <taxon>Pseudomonadota</taxon>
        <taxon>Alphaproteobacteria</taxon>
        <taxon>Rhodobacterales</taxon>
        <taxon>Paracoccaceae</taxon>
        <taxon>Paramylibacter</taxon>
    </lineage>
</organism>
<feature type="domain" description="ParB-like N-terminal" evidence="6">
    <location>
        <begin position="40"/>
        <end position="132"/>
    </location>
</feature>
<evidence type="ECO:0000259" key="6">
    <source>
        <dbReference type="SMART" id="SM00470"/>
    </source>
</evidence>
<protein>
    <submittedName>
        <fullName evidence="7">Chromosome segregation DNA-binding protein</fullName>
    </submittedName>
</protein>